<protein>
    <recommendedName>
        <fullName evidence="2">ABC1 atypical kinase-like domain-containing protein</fullName>
    </recommendedName>
</protein>
<dbReference type="AlphaFoldDB" id="A0A8J5LA90"/>
<dbReference type="PANTHER" id="PTHR43173">
    <property type="entry name" value="ABC1 FAMILY PROTEIN"/>
    <property type="match status" value="1"/>
</dbReference>
<dbReference type="Proteomes" id="UP000734854">
    <property type="component" value="Unassembled WGS sequence"/>
</dbReference>
<evidence type="ECO:0000313" key="3">
    <source>
        <dbReference type="EMBL" id="KAG6520422.1"/>
    </source>
</evidence>
<dbReference type="EMBL" id="JACMSC010000005">
    <property type="protein sequence ID" value="KAG6520422.1"/>
    <property type="molecule type" value="Genomic_DNA"/>
</dbReference>
<dbReference type="PANTHER" id="PTHR43173:SF28">
    <property type="entry name" value="AARF DOMAIN CONTAINING KINASE 5"/>
    <property type="match status" value="1"/>
</dbReference>
<evidence type="ECO:0000313" key="4">
    <source>
        <dbReference type="Proteomes" id="UP000734854"/>
    </source>
</evidence>
<dbReference type="InterPro" id="IPR004147">
    <property type="entry name" value="ABC1_dom"/>
</dbReference>
<comment type="caution">
    <text evidence="3">The sequence shown here is derived from an EMBL/GenBank/DDBJ whole genome shotgun (WGS) entry which is preliminary data.</text>
</comment>
<dbReference type="Pfam" id="PF03109">
    <property type="entry name" value="ABC1"/>
    <property type="match status" value="1"/>
</dbReference>
<evidence type="ECO:0000259" key="2">
    <source>
        <dbReference type="Pfam" id="PF03109"/>
    </source>
</evidence>
<comment type="similarity">
    <text evidence="1">Belongs to the protein kinase superfamily. ADCK protein kinase family.</text>
</comment>
<organism evidence="3 4">
    <name type="scientific">Zingiber officinale</name>
    <name type="common">Ginger</name>
    <name type="synonym">Amomum zingiber</name>
    <dbReference type="NCBI Taxonomy" id="94328"/>
    <lineage>
        <taxon>Eukaryota</taxon>
        <taxon>Viridiplantae</taxon>
        <taxon>Streptophyta</taxon>
        <taxon>Embryophyta</taxon>
        <taxon>Tracheophyta</taxon>
        <taxon>Spermatophyta</taxon>
        <taxon>Magnoliopsida</taxon>
        <taxon>Liliopsida</taxon>
        <taxon>Zingiberales</taxon>
        <taxon>Zingiberaceae</taxon>
        <taxon>Zingiber</taxon>
    </lineage>
</organism>
<dbReference type="InterPro" id="IPR045307">
    <property type="entry name" value="ADCK1_dom"/>
</dbReference>
<reference evidence="3 4" key="1">
    <citation type="submission" date="2020-08" db="EMBL/GenBank/DDBJ databases">
        <title>Plant Genome Project.</title>
        <authorList>
            <person name="Zhang R.-G."/>
        </authorList>
    </citation>
    <scope>NUCLEOTIDE SEQUENCE [LARGE SCALE GENOMIC DNA]</scope>
    <source>
        <tissue evidence="3">Rhizome</tissue>
    </source>
</reference>
<accession>A0A8J5LA90</accession>
<dbReference type="Gene3D" id="1.10.510.10">
    <property type="entry name" value="Transferase(Phosphotransferase) domain 1"/>
    <property type="match status" value="1"/>
</dbReference>
<sequence>MPGCRRWLLGIATVGTSPLRLAVGIAVAGAAWTASPRPAAAADSPLSSTGDKFGSAINGVMRSSRAIYTIAFIVVDYKYSLRHLLPNSSDYRKKLSEVQSLVHGFGCVKTHKQLHFGVVKTHLANAKLPDDWCNLADVTDIRCCMAVSSSLDDAIHNGKFEKRDCLDVHLRSAKRLRKLCEANKGFYVKAGQFVSSLRQVPKEYTSILSSLQDQATPYHFKDIEDVIARNLGKDLSEIFLTFDEQPIAAASIAQVHHGLLKNYQEVAVKVQYPGLEQQMKIDITTMAVVSKAVAWVFPDYRFERIIEEFERAMFLELDFVQEAKNSERTARNLRNNKVVRIPGIFWDLTTSQVLTMQFCSGYKVDDVESMRNSKITTQKVAQSLIEIFAEMIFIHGFVHGDPHPGNILVSPEGHGGYSIDAVLLDHGIYRELDERFRLNYCELWKALIWLDSKKIQHLGEKFGVGNYSKYFPVIFTGRTIQSKSALGTQLSNEEKKLLKQELHSLKMEDISSFMESLPSDFFTIIRTDGLLRSIISKLGAPRHVRLLAYTKYALYGLETRHDLDHGKRLTIASALSKIKPNVSYLWLRILLESLALLFQIGEARHSLAIKWNRMLQKMVNFFVR</sequence>
<evidence type="ECO:0000256" key="1">
    <source>
        <dbReference type="ARBA" id="ARBA00009670"/>
    </source>
</evidence>
<dbReference type="CDD" id="cd13969">
    <property type="entry name" value="ADCK1-like"/>
    <property type="match status" value="1"/>
</dbReference>
<feature type="domain" description="ABC1 atypical kinase-like" evidence="2">
    <location>
        <begin position="211"/>
        <end position="457"/>
    </location>
</feature>
<dbReference type="SUPFAM" id="SSF56112">
    <property type="entry name" value="Protein kinase-like (PK-like)"/>
    <property type="match status" value="1"/>
</dbReference>
<dbReference type="InterPro" id="IPR051130">
    <property type="entry name" value="Mito_struct-func_regulator"/>
</dbReference>
<keyword evidence="4" id="KW-1185">Reference proteome</keyword>
<dbReference type="InterPro" id="IPR011009">
    <property type="entry name" value="Kinase-like_dom_sf"/>
</dbReference>
<name>A0A8J5LA90_ZINOF</name>
<gene>
    <name evidence="3" type="ORF">ZIOFF_017477</name>
</gene>
<proteinExistence type="inferred from homology"/>